<gene>
    <name evidence="1" type="ORF">SSOG_09157</name>
</gene>
<evidence type="ECO:0000313" key="2">
    <source>
        <dbReference type="Proteomes" id="UP000003963"/>
    </source>
</evidence>
<name>D9WX15_9ACTN</name>
<proteinExistence type="predicted"/>
<dbReference type="OrthoDB" id="4338823at2"/>
<organism evidence="1 2">
    <name type="scientific">Streptomyces himastatinicus ATCC 53653</name>
    <dbReference type="NCBI Taxonomy" id="457427"/>
    <lineage>
        <taxon>Bacteria</taxon>
        <taxon>Bacillati</taxon>
        <taxon>Actinomycetota</taxon>
        <taxon>Actinomycetes</taxon>
        <taxon>Kitasatosporales</taxon>
        <taxon>Streptomycetaceae</taxon>
        <taxon>Streptomyces</taxon>
        <taxon>Streptomyces violaceusniger group</taxon>
    </lineage>
</organism>
<dbReference type="HOGENOM" id="CLU_1488254_0_0_11"/>
<dbReference type="EMBL" id="GG657755">
    <property type="protein sequence ID" value="EFL29443.1"/>
    <property type="molecule type" value="Genomic_DNA"/>
</dbReference>
<dbReference type="Proteomes" id="UP000003963">
    <property type="component" value="Unassembled WGS sequence"/>
</dbReference>
<protein>
    <submittedName>
        <fullName evidence="1">Uncharacterized protein</fullName>
    </submittedName>
</protein>
<dbReference type="AlphaFoldDB" id="D9WX15"/>
<evidence type="ECO:0000313" key="1">
    <source>
        <dbReference type="EMBL" id="EFL29443.1"/>
    </source>
</evidence>
<sequence length="181" mass="19536">MTGPTVTDLRRELAKAEDALSGCLLYLSRHAQGNAALHCSERVMYSPLHAKVEAAITGIVHALKRTEPDGVLRPAVRGPVKMYLGGAEMPTAPGTDNEQLQRRLQLAHQARRAKEAQLDGIRRALLDVGVIEEGDPYSHADLEDVIRQSGRECPCPPKCGCCKVEPAPAESPGTGIDQEQP</sequence>
<accession>D9WX15</accession>
<keyword evidence="2" id="KW-1185">Reference proteome</keyword>
<dbReference type="RefSeq" id="WP_009721240.1">
    <property type="nucleotide sequence ID" value="NZ_GG657755.1"/>
</dbReference>
<dbReference type="STRING" id="457427.SSOG_09157"/>
<reference evidence="1 2" key="1">
    <citation type="submission" date="2009-02" db="EMBL/GenBank/DDBJ databases">
        <title>Annotation of Streptomyces hygroscopicus strain ATCC 53653.</title>
        <authorList>
            <consortium name="The Broad Institute Genome Sequencing Platform"/>
            <consortium name="Broad Institute Microbial Sequencing Center"/>
            <person name="Fischbach M."/>
            <person name="Godfrey P."/>
            <person name="Ward D."/>
            <person name="Young S."/>
            <person name="Zeng Q."/>
            <person name="Koehrsen M."/>
            <person name="Alvarado L."/>
            <person name="Berlin A.M."/>
            <person name="Bochicchio J."/>
            <person name="Borenstein D."/>
            <person name="Chapman S.B."/>
            <person name="Chen Z."/>
            <person name="Engels R."/>
            <person name="Freedman E."/>
            <person name="Gellesch M."/>
            <person name="Goldberg J."/>
            <person name="Griggs A."/>
            <person name="Gujja S."/>
            <person name="Heilman E.R."/>
            <person name="Heiman D.I."/>
            <person name="Hepburn T.A."/>
            <person name="Howarth C."/>
            <person name="Jen D."/>
            <person name="Larson L."/>
            <person name="Lewis B."/>
            <person name="Mehta T."/>
            <person name="Park D."/>
            <person name="Pearson M."/>
            <person name="Richards J."/>
            <person name="Roberts A."/>
            <person name="Saif S."/>
            <person name="Shea T.D."/>
            <person name="Shenoy N."/>
            <person name="Sisk P."/>
            <person name="Stolte C."/>
            <person name="Sykes S.N."/>
            <person name="Thomson T."/>
            <person name="Walk T."/>
            <person name="White J."/>
            <person name="Yandava C."/>
            <person name="Straight P."/>
            <person name="Clardy J."/>
            <person name="Hung D."/>
            <person name="Kolter R."/>
            <person name="Mekalanos J."/>
            <person name="Walker S."/>
            <person name="Walsh C.T."/>
            <person name="Wieland-Brown L.C."/>
            <person name="Haas B."/>
            <person name="Nusbaum C."/>
            <person name="Birren B."/>
        </authorList>
    </citation>
    <scope>NUCLEOTIDE SEQUENCE [LARGE SCALE GENOMIC DNA]</scope>
    <source>
        <strain evidence="1 2">ATCC 53653</strain>
    </source>
</reference>